<keyword evidence="1" id="KW-1133">Transmembrane helix</keyword>
<feature type="transmembrane region" description="Helical" evidence="1">
    <location>
        <begin position="25"/>
        <end position="45"/>
    </location>
</feature>
<dbReference type="AlphaFoldDB" id="A0AAW6Z332"/>
<comment type="caution">
    <text evidence="2">The sequence shown here is derived from an EMBL/GenBank/DDBJ whole genome shotgun (WGS) entry which is preliminary data.</text>
</comment>
<reference evidence="2" key="1">
    <citation type="submission" date="2022-11" db="EMBL/GenBank/DDBJ databases">
        <title>WGS-based characterization of Bacillus cereus isolated from food &amp; feed additives.</title>
        <authorList>
            <person name="Bogaerts B."/>
            <person name="Fraiture M.-A."/>
            <person name="Roosens N.H.C."/>
            <person name="De Keersmaecker S.C.J."/>
            <person name="Vanneste K."/>
        </authorList>
    </citation>
    <scope>NUCLEOTIDE SEQUENCE</scope>
    <source>
        <strain evidence="2">74.2</strain>
    </source>
</reference>
<evidence type="ECO:0000313" key="2">
    <source>
        <dbReference type="EMBL" id="MDK7395142.1"/>
    </source>
</evidence>
<evidence type="ECO:0000256" key="1">
    <source>
        <dbReference type="SAM" id="Phobius"/>
    </source>
</evidence>
<accession>A0AAW6Z332</accession>
<keyword evidence="1" id="KW-0472">Membrane</keyword>
<gene>
    <name evidence="2" type="ORF">OWO78_27890</name>
</gene>
<sequence>MSFDLPINQVIRYAYNTFASADAVLYLWIGASFAAFTLGKILGVVR</sequence>
<dbReference type="Proteomes" id="UP001174229">
    <property type="component" value="Unassembled WGS sequence"/>
</dbReference>
<organism evidence="2 3">
    <name type="scientific">Bacillus pacificus</name>
    <dbReference type="NCBI Taxonomy" id="2026187"/>
    <lineage>
        <taxon>Bacteria</taxon>
        <taxon>Bacillati</taxon>
        <taxon>Bacillota</taxon>
        <taxon>Bacilli</taxon>
        <taxon>Bacillales</taxon>
        <taxon>Bacillaceae</taxon>
        <taxon>Bacillus</taxon>
        <taxon>Bacillus cereus group</taxon>
    </lineage>
</organism>
<keyword evidence="1" id="KW-0812">Transmembrane</keyword>
<dbReference type="EMBL" id="JAPNPE010000031">
    <property type="protein sequence ID" value="MDK7395142.1"/>
    <property type="molecule type" value="Genomic_DNA"/>
</dbReference>
<evidence type="ECO:0000313" key="3">
    <source>
        <dbReference type="Proteomes" id="UP001174229"/>
    </source>
</evidence>
<name>A0AAW6Z332_9BACI</name>
<protein>
    <submittedName>
        <fullName evidence="2">Uncharacterized protein</fullName>
    </submittedName>
</protein>
<dbReference type="RefSeq" id="WP_000006947.1">
    <property type="nucleotide sequence ID" value="NZ_JAOPTM010000128.1"/>
</dbReference>
<proteinExistence type="predicted"/>